<name>A0A9J6C4C1_POLVA</name>
<evidence type="ECO:0008006" key="3">
    <source>
        <dbReference type="Google" id="ProtNLM"/>
    </source>
</evidence>
<comment type="caution">
    <text evidence="1">The sequence shown here is derived from an EMBL/GenBank/DDBJ whole genome shotgun (WGS) entry which is preliminary data.</text>
</comment>
<reference evidence="1" key="1">
    <citation type="submission" date="2021-03" db="EMBL/GenBank/DDBJ databases">
        <title>Chromosome level genome of the anhydrobiotic midge Polypedilum vanderplanki.</title>
        <authorList>
            <person name="Yoshida Y."/>
            <person name="Kikawada T."/>
            <person name="Gusev O."/>
        </authorList>
    </citation>
    <scope>NUCLEOTIDE SEQUENCE</scope>
    <source>
        <strain evidence="1">NIAS01</strain>
        <tissue evidence="1">Whole body or cell culture</tissue>
    </source>
</reference>
<dbReference type="Proteomes" id="UP001107558">
    <property type="component" value="Chromosome 2"/>
</dbReference>
<evidence type="ECO:0000313" key="2">
    <source>
        <dbReference type="Proteomes" id="UP001107558"/>
    </source>
</evidence>
<keyword evidence="2" id="KW-1185">Reference proteome</keyword>
<dbReference type="EMBL" id="JADBJN010000002">
    <property type="protein sequence ID" value="KAG5676704.1"/>
    <property type="molecule type" value="Genomic_DNA"/>
</dbReference>
<protein>
    <recommendedName>
        <fullName evidence="3">DUF4806 domain-containing protein</fullName>
    </recommendedName>
</protein>
<sequence>MLKLFPKISRNQINQGKNLYKQLENMQPKFHIMETLKMKGNISKIELRRKHPITVFEEDDSIKKKMKKLMQIDKSLITNQKESYIEEFAMDEDMINNSNSVSSPVTFEEGFEEKIDSDCFQECNEESNNMEYYSNDAVVNAVAPLIKNVRRTNQNHFDRKVHELFVKLSNPSNFSFSKMKSIDALKIMDEKHKSNERYKLNIISILKSACGSTKYHNKQHGVVSTYFEALFESSFLQEIRWSERSGVINENRCYLSNFSSLISTMKIALSKVLSDGH</sequence>
<dbReference type="AlphaFoldDB" id="A0A9J6C4C1"/>
<evidence type="ECO:0000313" key="1">
    <source>
        <dbReference type="EMBL" id="KAG5676704.1"/>
    </source>
</evidence>
<organism evidence="1 2">
    <name type="scientific">Polypedilum vanderplanki</name>
    <name type="common">Sleeping chironomid midge</name>
    <dbReference type="NCBI Taxonomy" id="319348"/>
    <lineage>
        <taxon>Eukaryota</taxon>
        <taxon>Metazoa</taxon>
        <taxon>Ecdysozoa</taxon>
        <taxon>Arthropoda</taxon>
        <taxon>Hexapoda</taxon>
        <taxon>Insecta</taxon>
        <taxon>Pterygota</taxon>
        <taxon>Neoptera</taxon>
        <taxon>Endopterygota</taxon>
        <taxon>Diptera</taxon>
        <taxon>Nematocera</taxon>
        <taxon>Chironomoidea</taxon>
        <taxon>Chironomidae</taxon>
        <taxon>Chironominae</taxon>
        <taxon>Polypedilum</taxon>
        <taxon>Polypedilum</taxon>
    </lineage>
</organism>
<proteinExistence type="predicted"/>
<accession>A0A9J6C4C1</accession>
<gene>
    <name evidence="1" type="ORF">PVAND_006518</name>
</gene>